<dbReference type="AlphaFoldDB" id="A0A9W8TQM6"/>
<organism evidence="2 3">
    <name type="scientific">Xylaria arbuscula</name>
    <dbReference type="NCBI Taxonomy" id="114810"/>
    <lineage>
        <taxon>Eukaryota</taxon>
        <taxon>Fungi</taxon>
        <taxon>Dikarya</taxon>
        <taxon>Ascomycota</taxon>
        <taxon>Pezizomycotina</taxon>
        <taxon>Sordariomycetes</taxon>
        <taxon>Xylariomycetidae</taxon>
        <taxon>Xylariales</taxon>
        <taxon>Xylariaceae</taxon>
        <taxon>Xylaria</taxon>
    </lineage>
</organism>
<proteinExistence type="predicted"/>
<dbReference type="EMBL" id="JANPWZ010000332">
    <property type="protein sequence ID" value="KAJ3577646.1"/>
    <property type="molecule type" value="Genomic_DNA"/>
</dbReference>
<name>A0A9W8TQM6_9PEZI</name>
<evidence type="ECO:0000256" key="1">
    <source>
        <dbReference type="SAM" id="MobiDB-lite"/>
    </source>
</evidence>
<comment type="caution">
    <text evidence="2">The sequence shown here is derived from an EMBL/GenBank/DDBJ whole genome shotgun (WGS) entry which is preliminary data.</text>
</comment>
<keyword evidence="3" id="KW-1185">Reference proteome</keyword>
<evidence type="ECO:0000313" key="3">
    <source>
        <dbReference type="Proteomes" id="UP001148614"/>
    </source>
</evidence>
<gene>
    <name evidence="2" type="ORF">NPX13_g2918</name>
</gene>
<protein>
    <submittedName>
        <fullName evidence="2">Uncharacterized protein</fullName>
    </submittedName>
</protein>
<dbReference type="Proteomes" id="UP001148614">
    <property type="component" value="Unassembled WGS sequence"/>
</dbReference>
<reference evidence="2" key="1">
    <citation type="submission" date="2022-07" db="EMBL/GenBank/DDBJ databases">
        <title>Genome Sequence of Xylaria arbuscula.</title>
        <authorList>
            <person name="Buettner E."/>
        </authorList>
    </citation>
    <scope>NUCLEOTIDE SEQUENCE</scope>
    <source>
        <strain evidence="2">VT107</strain>
    </source>
</reference>
<sequence>MPSFEFMSDLVLTNTARHAALGDCFDAPFGASAIQPRDYVAFAEGLLALSASTVTESAEYVISREANKTSVPVPREPNLSTALVTAQQSGLGLCGTASSLTLHTSAEFRWTTQYAGSKQRGTFGGVETSANHRPHSTLAQ</sequence>
<feature type="region of interest" description="Disordered" evidence="1">
    <location>
        <begin position="118"/>
        <end position="140"/>
    </location>
</feature>
<accession>A0A9W8TQM6</accession>
<evidence type="ECO:0000313" key="2">
    <source>
        <dbReference type="EMBL" id="KAJ3577646.1"/>
    </source>
</evidence>